<keyword evidence="4" id="KW-0274">FAD</keyword>
<keyword evidence="3" id="KW-0285">Flavoprotein</keyword>
<evidence type="ECO:0000313" key="6">
    <source>
        <dbReference type="Proteomes" id="UP001147760"/>
    </source>
</evidence>
<protein>
    <submittedName>
        <fullName evidence="5">Uncharacterized protein</fullName>
    </submittedName>
</protein>
<evidence type="ECO:0000313" key="5">
    <source>
        <dbReference type="EMBL" id="KAJ5456368.1"/>
    </source>
</evidence>
<sequence>MHSASWDESYDYKGKRVAVVGNGSSGIQIVPALLPEVPRIDHYARSRTWISPSFGREQIEKRGQGLDNFTFTSEDIETFKKDHQAYQRFRKDVELELQSIHGITLTGHSMQLGEQEVFAENMKRRLANKPGLIDELLPSFPPACGRLTPGPGYLEALTDDKVNLITSDIVKVDETGIITADGQQRPVDMLVCATGFDTSYTPRFVIKGREGVTLAERWEQTPETYLSIATDGFPNYFISLGPNAGLGEGNLLLLIERALDYVTECVHKMQRDNIRAMSVRREAVKRFTQYCDAYFAGTVFSSKCRSWYKGGTEDGRVTALWPGSSLHSMKVLANPRWEDFEYCYVNDNVFGWLGDGWTENEKHNKITVDYLDDNMVDFPRPMNVAK</sequence>
<name>A0A9W9WE87_9EURO</name>
<dbReference type="InterPro" id="IPR036188">
    <property type="entry name" value="FAD/NAD-bd_sf"/>
</dbReference>
<evidence type="ECO:0000256" key="4">
    <source>
        <dbReference type="ARBA" id="ARBA00022827"/>
    </source>
</evidence>
<reference evidence="5" key="1">
    <citation type="submission" date="2022-12" db="EMBL/GenBank/DDBJ databases">
        <authorList>
            <person name="Petersen C."/>
        </authorList>
    </citation>
    <scope>NUCLEOTIDE SEQUENCE</scope>
    <source>
        <strain evidence="5">IBT 17660</strain>
    </source>
</reference>
<dbReference type="OrthoDB" id="74360at2759"/>
<organism evidence="5 6">
    <name type="scientific">Penicillium desertorum</name>
    <dbReference type="NCBI Taxonomy" id="1303715"/>
    <lineage>
        <taxon>Eukaryota</taxon>
        <taxon>Fungi</taxon>
        <taxon>Dikarya</taxon>
        <taxon>Ascomycota</taxon>
        <taxon>Pezizomycotina</taxon>
        <taxon>Eurotiomycetes</taxon>
        <taxon>Eurotiomycetidae</taxon>
        <taxon>Eurotiales</taxon>
        <taxon>Aspergillaceae</taxon>
        <taxon>Penicillium</taxon>
    </lineage>
</organism>
<proteinExistence type="inferred from homology"/>
<evidence type="ECO:0000256" key="2">
    <source>
        <dbReference type="ARBA" id="ARBA00010139"/>
    </source>
</evidence>
<evidence type="ECO:0000256" key="1">
    <source>
        <dbReference type="ARBA" id="ARBA00001974"/>
    </source>
</evidence>
<dbReference type="Proteomes" id="UP001147760">
    <property type="component" value="Unassembled WGS sequence"/>
</dbReference>
<dbReference type="EMBL" id="JAPWDO010000009">
    <property type="protein sequence ID" value="KAJ5456368.1"/>
    <property type="molecule type" value="Genomic_DNA"/>
</dbReference>
<accession>A0A9W9WE87</accession>
<comment type="caution">
    <text evidence="5">The sequence shown here is derived from an EMBL/GenBank/DDBJ whole genome shotgun (WGS) entry which is preliminary data.</text>
</comment>
<dbReference type="AlphaFoldDB" id="A0A9W9WE87"/>
<keyword evidence="6" id="KW-1185">Reference proteome</keyword>
<dbReference type="InterPro" id="IPR051209">
    <property type="entry name" value="FAD-bind_Monooxygenase_sf"/>
</dbReference>
<comment type="similarity">
    <text evidence="2">Belongs to the FAD-binding monooxygenase family.</text>
</comment>
<comment type="cofactor">
    <cofactor evidence="1">
        <name>FAD</name>
        <dbReference type="ChEBI" id="CHEBI:57692"/>
    </cofactor>
</comment>
<dbReference type="PANTHER" id="PTHR42877">
    <property type="entry name" value="L-ORNITHINE N(5)-MONOOXYGENASE-RELATED"/>
    <property type="match status" value="1"/>
</dbReference>
<evidence type="ECO:0000256" key="3">
    <source>
        <dbReference type="ARBA" id="ARBA00022630"/>
    </source>
</evidence>
<gene>
    <name evidence="5" type="ORF">N7530_011642</name>
</gene>
<dbReference type="PANTHER" id="PTHR42877:SF7">
    <property type="entry name" value="FLAVIN-BINDING MONOOXYGENASE-RELATED"/>
    <property type="match status" value="1"/>
</dbReference>
<reference evidence="5" key="2">
    <citation type="journal article" date="2023" name="IMA Fungus">
        <title>Comparative genomic study of the Penicillium genus elucidates a diverse pangenome and 15 lateral gene transfer events.</title>
        <authorList>
            <person name="Petersen C."/>
            <person name="Sorensen T."/>
            <person name="Nielsen M.R."/>
            <person name="Sondergaard T.E."/>
            <person name="Sorensen J.L."/>
            <person name="Fitzpatrick D.A."/>
            <person name="Frisvad J.C."/>
            <person name="Nielsen K.L."/>
        </authorList>
    </citation>
    <scope>NUCLEOTIDE SEQUENCE</scope>
    <source>
        <strain evidence="5">IBT 17660</strain>
    </source>
</reference>
<dbReference type="SUPFAM" id="SSF51905">
    <property type="entry name" value="FAD/NAD(P)-binding domain"/>
    <property type="match status" value="2"/>
</dbReference>
<dbReference type="Gene3D" id="3.50.50.60">
    <property type="entry name" value="FAD/NAD(P)-binding domain"/>
    <property type="match status" value="2"/>
</dbReference>